<dbReference type="EMBL" id="CAJNJA010034397">
    <property type="protein sequence ID" value="CAE7692219.1"/>
    <property type="molecule type" value="Genomic_DNA"/>
</dbReference>
<gene>
    <name evidence="1" type="ORF">SNEC2469_LOCUS19937</name>
</gene>
<name>A0A812WJJ7_9DINO</name>
<comment type="caution">
    <text evidence="1">The sequence shown here is derived from an EMBL/GenBank/DDBJ whole genome shotgun (WGS) entry which is preliminary data.</text>
</comment>
<dbReference type="Proteomes" id="UP000601435">
    <property type="component" value="Unassembled WGS sequence"/>
</dbReference>
<dbReference type="AlphaFoldDB" id="A0A812WJJ7"/>
<organism evidence="1 2">
    <name type="scientific">Symbiodinium necroappetens</name>
    <dbReference type="NCBI Taxonomy" id="1628268"/>
    <lineage>
        <taxon>Eukaryota</taxon>
        <taxon>Sar</taxon>
        <taxon>Alveolata</taxon>
        <taxon>Dinophyceae</taxon>
        <taxon>Suessiales</taxon>
        <taxon>Symbiodiniaceae</taxon>
        <taxon>Symbiodinium</taxon>
    </lineage>
</organism>
<protein>
    <submittedName>
        <fullName evidence="1">Uncharacterized protein</fullName>
    </submittedName>
</protein>
<evidence type="ECO:0000313" key="2">
    <source>
        <dbReference type="Proteomes" id="UP000601435"/>
    </source>
</evidence>
<proteinExistence type="predicted"/>
<evidence type="ECO:0000313" key="1">
    <source>
        <dbReference type="EMBL" id="CAE7692219.1"/>
    </source>
</evidence>
<keyword evidence="2" id="KW-1185">Reference proteome</keyword>
<accession>A0A812WJJ7</accession>
<sequence length="100" mass="11764">MPQRWDAPALSSVVLPRDWRKHCRRRAGTRRPLRHYAKLSRFMLDATLCIQRRSSSAWRWPWTYKSSPPGWTCPACGRQLKMRCKTFKAAARTEMAMQGL</sequence>
<reference evidence="1" key="1">
    <citation type="submission" date="2021-02" db="EMBL/GenBank/DDBJ databases">
        <authorList>
            <person name="Dougan E. K."/>
            <person name="Rhodes N."/>
            <person name="Thang M."/>
            <person name="Chan C."/>
        </authorList>
    </citation>
    <scope>NUCLEOTIDE SEQUENCE</scope>
</reference>